<dbReference type="PANTHER" id="PTHR10438">
    <property type="entry name" value="THIOREDOXIN"/>
    <property type="match status" value="1"/>
</dbReference>
<protein>
    <submittedName>
        <fullName evidence="2">Thioredoxin</fullName>
    </submittedName>
</protein>
<evidence type="ECO:0000313" key="5">
    <source>
        <dbReference type="Proteomes" id="UP000265489"/>
    </source>
</evidence>
<evidence type="ECO:0000313" key="2">
    <source>
        <dbReference type="EMBL" id="RGU89498.1"/>
    </source>
</evidence>
<evidence type="ECO:0000259" key="1">
    <source>
        <dbReference type="PROSITE" id="PS51352"/>
    </source>
</evidence>
<dbReference type="PROSITE" id="PS51352">
    <property type="entry name" value="THIOREDOXIN_2"/>
    <property type="match status" value="1"/>
</dbReference>
<dbReference type="Proteomes" id="UP000265489">
    <property type="component" value="Unassembled WGS sequence"/>
</dbReference>
<dbReference type="PANTHER" id="PTHR10438:SF468">
    <property type="entry name" value="THIOREDOXIN-1-RELATED"/>
    <property type="match status" value="1"/>
</dbReference>
<dbReference type="CDD" id="cd02947">
    <property type="entry name" value="TRX_family"/>
    <property type="match status" value="1"/>
</dbReference>
<accession>A0A395W470</accession>
<dbReference type="RefSeq" id="WP_003864944.1">
    <property type="nucleotide sequence ID" value="NZ_CABLCL010000064.1"/>
</dbReference>
<dbReference type="EMBL" id="QSAT01000025">
    <property type="protein sequence ID" value="RGW74372.1"/>
    <property type="molecule type" value="Genomic_DNA"/>
</dbReference>
<evidence type="ECO:0000313" key="7">
    <source>
        <dbReference type="Proteomes" id="UP000285288"/>
    </source>
</evidence>
<sequence>MTDIKNKDEFLKALNNTGIQVMMFTAFWCPDCMYIKPFLPEIEEEFSNLQFYSLNRDHCMDIALEYEVMGIPSFICFKDGKEISRFVSTLRKTKEEIEAFLTQTIESEDKRC</sequence>
<dbReference type="Proteomes" id="UP000285288">
    <property type="component" value="Unassembled WGS sequence"/>
</dbReference>
<dbReference type="SUPFAM" id="SSF52833">
    <property type="entry name" value="Thioredoxin-like"/>
    <property type="match status" value="1"/>
</dbReference>
<dbReference type="InterPro" id="IPR013766">
    <property type="entry name" value="Thioredoxin_domain"/>
</dbReference>
<dbReference type="EMBL" id="QSGD01000004">
    <property type="protein sequence ID" value="RHB08891.1"/>
    <property type="molecule type" value="Genomic_DNA"/>
</dbReference>
<dbReference type="EMBL" id="QRYQ01000028">
    <property type="protein sequence ID" value="RGU89498.1"/>
    <property type="molecule type" value="Genomic_DNA"/>
</dbReference>
<evidence type="ECO:0000313" key="6">
    <source>
        <dbReference type="Proteomes" id="UP000284651"/>
    </source>
</evidence>
<dbReference type="InterPro" id="IPR050620">
    <property type="entry name" value="Thioredoxin_H-type-like"/>
</dbReference>
<dbReference type="GeneID" id="66580373"/>
<dbReference type="Pfam" id="PF00085">
    <property type="entry name" value="Thioredoxin"/>
    <property type="match status" value="1"/>
</dbReference>
<comment type="caution">
    <text evidence="2">The sequence shown here is derived from an EMBL/GenBank/DDBJ whole genome shotgun (WGS) entry which is preliminary data.</text>
</comment>
<dbReference type="Gene3D" id="3.40.30.10">
    <property type="entry name" value="Glutaredoxin"/>
    <property type="match status" value="1"/>
</dbReference>
<evidence type="ECO:0000313" key="4">
    <source>
        <dbReference type="EMBL" id="RHB08891.1"/>
    </source>
</evidence>
<organism evidence="2 5">
    <name type="scientific">Holdemanella biformis</name>
    <dbReference type="NCBI Taxonomy" id="1735"/>
    <lineage>
        <taxon>Bacteria</taxon>
        <taxon>Bacillati</taxon>
        <taxon>Bacillota</taxon>
        <taxon>Erysipelotrichia</taxon>
        <taxon>Erysipelotrichales</taxon>
        <taxon>Erysipelotrichaceae</taxon>
        <taxon>Holdemanella</taxon>
    </lineage>
</organism>
<dbReference type="InterPro" id="IPR036249">
    <property type="entry name" value="Thioredoxin-like_sf"/>
</dbReference>
<proteinExistence type="predicted"/>
<evidence type="ECO:0000313" key="3">
    <source>
        <dbReference type="EMBL" id="RGW74372.1"/>
    </source>
</evidence>
<dbReference type="Proteomes" id="UP000284651">
    <property type="component" value="Unassembled WGS sequence"/>
</dbReference>
<feature type="domain" description="Thioredoxin" evidence="1">
    <location>
        <begin position="1"/>
        <end position="106"/>
    </location>
</feature>
<name>A0A395W470_9FIRM</name>
<gene>
    <name evidence="4" type="ORF">DW907_01795</name>
    <name evidence="3" type="ORF">DWV56_08210</name>
    <name evidence="2" type="ORF">DWW32_11180</name>
</gene>
<dbReference type="AlphaFoldDB" id="A0A395W470"/>
<reference evidence="5 6" key="1">
    <citation type="submission" date="2018-08" db="EMBL/GenBank/DDBJ databases">
        <title>A genome reference for cultivated species of the human gut microbiota.</title>
        <authorList>
            <person name="Zou Y."/>
            <person name="Xue W."/>
            <person name="Luo G."/>
        </authorList>
    </citation>
    <scope>NUCLEOTIDE SEQUENCE [LARGE SCALE GENOMIC DNA]</scope>
    <source>
        <strain evidence="3 6">AF10-31</strain>
        <strain evidence="2 5">AF15-20</strain>
        <strain evidence="4 7">AM42-13AC</strain>
    </source>
</reference>